<dbReference type="GO" id="GO:0016020">
    <property type="term" value="C:membrane"/>
    <property type="evidence" value="ECO:0007669"/>
    <property type="project" value="UniProtKB-SubCell"/>
</dbReference>
<name>A0A9X3NUI1_9ACTN</name>
<proteinExistence type="predicted"/>
<evidence type="ECO:0000256" key="3">
    <source>
        <dbReference type="ARBA" id="ARBA00022989"/>
    </source>
</evidence>
<evidence type="ECO:0000256" key="6">
    <source>
        <dbReference type="SAM" id="Phobius"/>
    </source>
</evidence>
<feature type="compositionally biased region" description="Pro residues" evidence="5">
    <location>
        <begin position="25"/>
        <end position="34"/>
    </location>
</feature>
<dbReference type="PANTHER" id="PTHR30168:SF0">
    <property type="entry name" value="INNER MEMBRANE PROTEIN"/>
    <property type="match status" value="1"/>
</dbReference>
<feature type="compositionally biased region" description="Low complexity" evidence="5">
    <location>
        <begin position="154"/>
        <end position="165"/>
    </location>
</feature>
<evidence type="ECO:0000313" key="7">
    <source>
        <dbReference type="EMBL" id="MDA0567125.1"/>
    </source>
</evidence>
<protein>
    <submittedName>
        <fullName evidence="7">Neutral zinc metallopeptidase</fullName>
    </submittedName>
</protein>
<sequence length="489" mass="49415">MRNQKDQPVETTPDGADGPAGGRPPAEPSPPSPGPRAEAPAPGAAPLDPQGAGPGEAPADPPPAPAAAPARPVPPAGPATGAFRAAPSSPGAPASPAAPGGPATGAFTAGWPGAPAPGPWATGAFPAQPHPGTPGAAAGHPGAPSAPGGPGAPPTGAYPGFAPSAPFGPPPGRHPHPGGHPGYGFPPGGYPPAPRRGSTTAVWIAVGASAFTAVVALTLCVALVVAADPGGAPAAGGQAPSSDDPAAHYDERLAARPGAIDLDVADHPAYDLAMPESIDCTPPDLDPDSDASWRAFSDEVGRCLNELWQPRLEELGLRTPEPTWDVTEENPDTGPPEEGMTLAYYENGTMTITVVLPNVSELARDVPEDSQESVWSALLGHEYGHHVQQVTGILEESYAMERQAPTQDAELEALRRTELQAECMAGVAMQALGGFDQAEIDRANSFLNSGSDLPTHGTSANRQEWFDNGASADTLEACNTYAAPVAEVD</sequence>
<keyword evidence="8" id="KW-1185">Reference proteome</keyword>
<reference evidence="7" key="1">
    <citation type="submission" date="2021-10" db="EMBL/GenBank/DDBJ databases">
        <title>Streptomonospora sp. nov., isolated from mangrove soil.</title>
        <authorList>
            <person name="Chen X."/>
            <person name="Ge X."/>
            <person name="Liu W."/>
        </authorList>
    </citation>
    <scope>NUCLEOTIDE SEQUENCE</scope>
    <source>
        <strain evidence="7">S1-112</strain>
    </source>
</reference>
<feature type="compositionally biased region" description="Low complexity" evidence="5">
    <location>
        <begin position="78"/>
        <end position="127"/>
    </location>
</feature>
<dbReference type="EMBL" id="JAJAQC010000049">
    <property type="protein sequence ID" value="MDA0567125.1"/>
    <property type="molecule type" value="Genomic_DNA"/>
</dbReference>
<comment type="caution">
    <text evidence="7">The sequence shown here is derived from an EMBL/GenBank/DDBJ whole genome shotgun (WGS) entry which is preliminary data.</text>
</comment>
<dbReference type="AlphaFoldDB" id="A0A9X3NUI1"/>
<dbReference type="RefSeq" id="WP_270074376.1">
    <property type="nucleotide sequence ID" value="NZ_JAJAQC010000049.1"/>
</dbReference>
<evidence type="ECO:0000313" key="8">
    <source>
        <dbReference type="Proteomes" id="UP001140076"/>
    </source>
</evidence>
<dbReference type="Pfam" id="PF04228">
    <property type="entry name" value="Zn_peptidase"/>
    <property type="match status" value="1"/>
</dbReference>
<feature type="compositionally biased region" description="Low complexity" evidence="5">
    <location>
        <begin position="35"/>
        <end position="58"/>
    </location>
</feature>
<comment type="subcellular location">
    <subcellularLocation>
        <location evidence="1">Membrane</location>
        <topology evidence="1">Single-pass membrane protein</topology>
    </subcellularLocation>
</comment>
<dbReference type="PANTHER" id="PTHR30168">
    <property type="entry name" value="PUTATIVE MEMBRANE PROTEIN YPFJ"/>
    <property type="match status" value="1"/>
</dbReference>
<gene>
    <name evidence="7" type="ORF">LG943_22800</name>
</gene>
<keyword evidence="2 6" id="KW-0812">Transmembrane</keyword>
<evidence type="ECO:0000256" key="2">
    <source>
        <dbReference type="ARBA" id="ARBA00022692"/>
    </source>
</evidence>
<feature type="compositionally biased region" description="Low complexity" evidence="5">
    <location>
        <begin position="133"/>
        <end position="146"/>
    </location>
</feature>
<feature type="region of interest" description="Disordered" evidence="5">
    <location>
        <begin position="1"/>
        <end position="192"/>
    </location>
</feature>
<feature type="compositionally biased region" description="Pro residues" evidence="5">
    <location>
        <begin position="59"/>
        <end position="77"/>
    </location>
</feature>
<organism evidence="7 8">
    <name type="scientific">Streptomonospora mangrovi</name>
    <dbReference type="NCBI Taxonomy" id="2883123"/>
    <lineage>
        <taxon>Bacteria</taxon>
        <taxon>Bacillati</taxon>
        <taxon>Actinomycetota</taxon>
        <taxon>Actinomycetes</taxon>
        <taxon>Streptosporangiales</taxon>
        <taxon>Nocardiopsidaceae</taxon>
        <taxon>Streptomonospora</taxon>
    </lineage>
</organism>
<evidence type="ECO:0000256" key="5">
    <source>
        <dbReference type="SAM" id="MobiDB-lite"/>
    </source>
</evidence>
<keyword evidence="3 6" id="KW-1133">Transmembrane helix</keyword>
<feature type="transmembrane region" description="Helical" evidence="6">
    <location>
        <begin position="201"/>
        <end position="225"/>
    </location>
</feature>
<evidence type="ECO:0000256" key="1">
    <source>
        <dbReference type="ARBA" id="ARBA00004167"/>
    </source>
</evidence>
<accession>A0A9X3NUI1</accession>
<keyword evidence="4 6" id="KW-0472">Membrane</keyword>
<dbReference type="InterPro" id="IPR007343">
    <property type="entry name" value="Uncharacterised_pept_Zn_put"/>
</dbReference>
<evidence type="ECO:0000256" key="4">
    <source>
        <dbReference type="ARBA" id="ARBA00023136"/>
    </source>
</evidence>
<dbReference type="Proteomes" id="UP001140076">
    <property type="component" value="Unassembled WGS sequence"/>
</dbReference>